<evidence type="ECO:0000256" key="2">
    <source>
        <dbReference type="ARBA" id="ARBA00022857"/>
    </source>
</evidence>
<evidence type="ECO:0000313" key="5">
    <source>
        <dbReference type="Proteomes" id="UP000191004"/>
    </source>
</evidence>
<name>A0A1T3D1B3_9HYPO</name>
<gene>
    <name evidence="4" type="ORF">A0O28_0072170</name>
</gene>
<dbReference type="Proteomes" id="UP000191004">
    <property type="component" value="Unassembled WGS sequence"/>
</dbReference>
<dbReference type="Pfam" id="PF00106">
    <property type="entry name" value="adh_short"/>
    <property type="match status" value="1"/>
</dbReference>
<dbReference type="InterPro" id="IPR051468">
    <property type="entry name" value="Fungal_SecMetab_SDRs"/>
</dbReference>
<protein>
    <submittedName>
        <fullName evidence="4">Short-chain dehydrogenases/reductase</fullName>
    </submittedName>
</protein>
<keyword evidence="2" id="KW-0521">NADP</keyword>
<comment type="caution">
    <text evidence="4">The sequence shown here is derived from an EMBL/GenBank/DDBJ whole genome shotgun (WGS) entry which is preliminary data.</text>
</comment>
<evidence type="ECO:0000256" key="1">
    <source>
        <dbReference type="ARBA" id="ARBA00006484"/>
    </source>
</evidence>
<keyword evidence="5" id="KW-1185">Reference proteome</keyword>
<dbReference type="InterPro" id="IPR036291">
    <property type="entry name" value="NAD(P)-bd_dom_sf"/>
</dbReference>
<accession>A0A1T3D1B3</accession>
<evidence type="ECO:0000256" key="3">
    <source>
        <dbReference type="ARBA" id="ARBA00023002"/>
    </source>
</evidence>
<dbReference type="PANTHER" id="PTHR43544">
    <property type="entry name" value="SHORT-CHAIN DEHYDROGENASE/REDUCTASE"/>
    <property type="match status" value="1"/>
</dbReference>
<reference evidence="4 5" key="1">
    <citation type="submission" date="2016-04" db="EMBL/GenBank/DDBJ databases">
        <title>Multiple horizontal gene transfer events from other fungi enriched the ability of the initially mycotrophic fungus Trichoderma (Ascomycota) to feed on dead plant biomass.</title>
        <authorList>
            <person name="Atanasova L."/>
            <person name="Chenthamara K."/>
            <person name="Zhang J."/>
            <person name="Grujic M."/>
            <person name="Henrissat B."/>
            <person name="Kuo A."/>
            <person name="Aertz A."/>
            <person name="Salamov A."/>
            <person name="Lipzen A."/>
            <person name="Labutti K."/>
            <person name="Barry K."/>
            <person name="Miao Y."/>
            <person name="Rahimi M.J."/>
            <person name="Shen Q."/>
            <person name="Grigoriev I.V."/>
            <person name="Kubicek C.P."/>
            <person name="Druzhinina I.S."/>
        </authorList>
    </citation>
    <scope>NUCLEOTIDE SEQUENCE [LARGE SCALE GENOMIC DNA]</scope>
    <source>
        <strain evidence="4 5">NJAU 4742</strain>
    </source>
</reference>
<dbReference type="Gene3D" id="3.40.50.720">
    <property type="entry name" value="NAD(P)-binding Rossmann-like Domain"/>
    <property type="match status" value="1"/>
</dbReference>
<dbReference type="GO" id="GO:0005737">
    <property type="term" value="C:cytoplasm"/>
    <property type="evidence" value="ECO:0007669"/>
    <property type="project" value="TreeGrafter"/>
</dbReference>
<keyword evidence="3" id="KW-0560">Oxidoreductase</keyword>
<comment type="similarity">
    <text evidence="1">Belongs to the short-chain dehydrogenases/reductases (SDR) family.</text>
</comment>
<dbReference type="EMBL" id="LVVK01000002">
    <property type="protein sequence ID" value="OPB47093.1"/>
    <property type="molecule type" value="Genomic_DNA"/>
</dbReference>
<sequence>MPSYLVTGSSRGLGLGFVTELLKGKDNVVIATARDTAASTGLQELKGKHRDGQLHLIDLDVTNIESIQRAAQETGRLLPGGLDNLISNAGVNPNPLTSFEDIDVNEFIGEVNFNLTATLLLLREFIPLVRKSVAKRVLVISSVLGSTELGASMPNLQNAYSTAKAALNMMVRKWSAVLKDQGITTVLLHPGYSAFTEVGNGIEEWMKTYAPNVPRQTIEECAESSMKVLAGITPKDNGLFYNYDGTKLPW</sequence>
<dbReference type="PRINTS" id="PR00081">
    <property type="entry name" value="GDHRDH"/>
</dbReference>
<dbReference type="GO" id="GO:0016491">
    <property type="term" value="F:oxidoreductase activity"/>
    <property type="evidence" value="ECO:0007669"/>
    <property type="project" value="UniProtKB-KW"/>
</dbReference>
<dbReference type="SUPFAM" id="SSF51735">
    <property type="entry name" value="NAD(P)-binding Rossmann-fold domains"/>
    <property type="match status" value="1"/>
</dbReference>
<evidence type="ECO:0000313" key="4">
    <source>
        <dbReference type="EMBL" id="OPB47093.1"/>
    </source>
</evidence>
<dbReference type="InterPro" id="IPR002347">
    <property type="entry name" value="SDR_fam"/>
</dbReference>
<proteinExistence type="inferred from homology"/>
<organism evidence="4 5">
    <name type="scientific">Trichoderma guizhouense</name>
    <dbReference type="NCBI Taxonomy" id="1491466"/>
    <lineage>
        <taxon>Eukaryota</taxon>
        <taxon>Fungi</taxon>
        <taxon>Dikarya</taxon>
        <taxon>Ascomycota</taxon>
        <taxon>Pezizomycotina</taxon>
        <taxon>Sordariomycetes</taxon>
        <taxon>Hypocreomycetidae</taxon>
        <taxon>Hypocreales</taxon>
        <taxon>Hypocreaceae</taxon>
        <taxon>Trichoderma</taxon>
    </lineage>
</organism>
<dbReference type="OrthoDB" id="5296at2759"/>
<dbReference type="PANTHER" id="PTHR43544:SF7">
    <property type="entry name" value="NADB-LER2"/>
    <property type="match status" value="1"/>
</dbReference>
<dbReference type="AlphaFoldDB" id="A0A1T3D1B3"/>